<evidence type="ECO:0000256" key="2">
    <source>
        <dbReference type="ARBA" id="ARBA00023110"/>
    </source>
</evidence>
<dbReference type="CDD" id="cd01920">
    <property type="entry name" value="cyclophilin_EcCYP_like"/>
    <property type="match status" value="1"/>
</dbReference>
<dbReference type="PRINTS" id="PR00153">
    <property type="entry name" value="CSAPPISMRASE"/>
</dbReference>
<dbReference type="InterPro" id="IPR029000">
    <property type="entry name" value="Cyclophilin-like_dom_sf"/>
</dbReference>
<keyword evidence="2 4" id="KW-0697">Rotamase</keyword>
<evidence type="ECO:0000313" key="7">
    <source>
        <dbReference type="Proteomes" id="UP001319827"/>
    </source>
</evidence>
<feature type="domain" description="PPIase cyclophilin-type" evidence="5">
    <location>
        <begin position="27"/>
        <end position="185"/>
    </location>
</feature>
<dbReference type="SUPFAM" id="SSF50891">
    <property type="entry name" value="Cyclophilin-like"/>
    <property type="match status" value="1"/>
</dbReference>
<dbReference type="EMBL" id="AP024355">
    <property type="protein sequence ID" value="BCR02933.1"/>
    <property type="molecule type" value="Genomic_DNA"/>
</dbReference>
<comment type="catalytic activity">
    <reaction evidence="4">
        <text>[protein]-peptidylproline (omega=180) = [protein]-peptidylproline (omega=0)</text>
        <dbReference type="Rhea" id="RHEA:16237"/>
        <dbReference type="Rhea" id="RHEA-COMP:10747"/>
        <dbReference type="Rhea" id="RHEA-COMP:10748"/>
        <dbReference type="ChEBI" id="CHEBI:83833"/>
        <dbReference type="ChEBI" id="CHEBI:83834"/>
        <dbReference type="EC" id="5.2.1.8"/>
    </reaction>
</comment>
<dbReference type="GO" id="GO:0016853">
    <property type="term" value="F:isomerase activity"/>
    <property type="evidence" value="ECO:0007669"/>
    <property type="project" value="UniProtKB-KW"/>
</dbReference>
<keyword evidence="7" id="KW-1185">Reference proteome</keyword>
<evidence type="ECO:0000313" key="6">
    <source>
        <dbReference type="EMBL" id="BCR02933.1"/>
    </source>
</evidence>
<accession>A0ABM8HQ97</accession>
<dbReference type="Pfam" id="PF00160">
    <property type="entry name" value="Pro_isomerase"/>
    <property type="match status" value="1"/>
</dbReference>
<proteinExistence type="inferred from homology"/>
<comment type="function">
    <text evidence="4">PPIases accelerate the folding of proteins. It catalyzes the cis-trans isomerization of proline imidic peptide bonds in oligopeptides.</text>
</comment>
<evidence type="ECO:0000256" key="4">
    <source>
        <dbReference type="RuleBase" id="RU363019"/>
    </source>
</evidence>
<dbReference type="PROSITE" id="PS50072">
    <property type="entry name" value="CSA_PPIASE_2"/>
    <property type="match status" value="1"/>
</dbReference>
<dbReference type="InterPro" id="IPR020892">
    <property type="entry name" value="Cyclophilin-type_PPIase_CS"/>
</dbReference>
<dbReference type="PANTHER" id="PTHR43246">
    <property type="entry name" value="PEPTIDYL-PROLYL CIS-TRANS ISOMERASE CYP38, CHLOROPLASTIC"/>
    <property type="match status" value="1"/>
</dbReference>
<evidence type="ECO:0000256" key="3">
    <source>
        <dbReference type="ARBA" id="ARBA00023235"/>
    </source>
</evidence>
<evidence type="ECO:0000259" key="5">
    <source>
        <dbReference type="PROSITE" id="PS50072"/>
    </source>
</evidence>
<gene>
    <name evidence="6" type="primary">ppiA</name>
    <name evidence="6" type="ORF">DESUT3_00020</name>
</gene>
<dbReference type="Gene3D" id="2.40.100.10">
    <property type="entry name" value="Cyclophilin-like"/>
    <property type="match status" value="1"/>
</dbReference>
<keyword evidence="4" id="KW-0732">Signal</keyword>
<keyword evidence="3 4" id="KW-0413">Isomerase</keyword>
<feature type="chain" id="PRO_5044982387" description="Peptidyl-prolyl cis-trans isomerase" evidence="4">
    <location>
        <begin position="21"/>
        <end position="188"/>
    </location>
</feature>
<protein>
    <recommendedName>
        <fullName evidence="4">Peptidyl-prolyl cis-trans isomerase</fullName>
        <shortName evidence="4">PPIase</shortName>
        <ecNumber evidence="4">5.2.1.8</ecNumber>
    </recommendedName>
</protein>
<feature type="signal peptide" evidence="4">
    <location>
        <begin position="1"/>
        <end position="20"/>
    </location>
</feature>
<dbReference type="Proteomes" id="UP001319827">
    <property type="component" value="Chromosome"/>
</dbReference>
<reference evidence="6 7" key="2">
    <citation type="journal article" date="2021" name="Int. J. Syst. Evol. Microbiol.">
        <title>Isolation and Polyphasic Characterization of Desulfuromonas versatilis sp. Nov., an Electrogenic Bacteria Capable of Versatile Metabolism Isolated from a Graphene Oxide-Reducing Enrichment Culture.</title>
        <authorList>
            <person name="Xie L."/>
            <person name="Yoshida N."/>
            <person name="Ishii S."/>
            <person name="Meng L."/>
        </authorList>
    </citation>
    <scope>NUCLEOTIDE SEQUENCE [LARGE SCALE GENOMIC DNA]</scope>
    <source>
        <strain evidence="6 7">NIT-T3</strain>
    </source>
</reference>
<reference evidence="6 7" key="1">
    <citation type="journal article" date="2016" name="C (Basel)">
        <title>Selective Growth of and Electricity Production by Marine Exoelectrogenic Bacteria in Self-Aggregated Hydrogel of Microbially Reduced Graphene Oxide.</title>
        <authorList>
            <person name="Yoshida N."/>
            <person name="Goto Y."/>
            <person name="Miyata Y."/>
        </authorList>
    </citation>
    <scope>NUCLEOTIDE SEQUENCE [LARGE SCALE GENOMIC DNA]</scope>
    <source>
        <strain evidence="6 7">NIT-T3</strain>
    </source>
</reference>
<dbReference type="InterPro" id="IPR002130">
    <property type="entry name" value="Cyclophilin-type_PPIase_dom"/>
</dbReference>
<comment type="similarity">
    <text evidence="1 4">Belongs to the cyclophilin-type PPIase family.</text>
</comment>
<dbReference type="EC" id="5.2.1.8" evidence="4"/>
<dbReference type="RefSeq" id="WP_221250422.1">
    <property type="nucleotide sequence ID" value="NZ_AP024355.1"/>
</dbReference>
<evidence type="ECO:0000256" key="1">
    <source>
        <dbReference type="ARBA" id="ARBA00007365"/>
    </source>
</evidence>
<dbReference type="InterPro" id="IPR044665">
    <property type="entry name" value="E_coli_cyclophilin_A-like"/>
</dbReference>
<dbReference type="PROSITE" id="PS00170">
    <property type="entry name" value="CSA_PPIASE_1"/>
    <property type="match status" value="1"/>
</dbReference>
<name>A0ABM8HQ97_9BACT</name>
<organism evidence="6 7">
    <name type="scientific">Desulfuromonas versatilis</name>
    <dbReference type="NCBI Taxonomy" id="2802975"/>
    <lineage>
        <taxon>Bacteria</taxon>
        <taxon>Pseudomonadati</taxon>
        <taxon>Thermodesulfobacteriota</taxon>
        <taxon>Desulfuromonadia</taxon>
        <taxon>Desulfuromonadales</taxon>
        <taxon>Desulfuromonadaceae</taxon>
        <taxon>Desulfuromonas</taxon>
    </lineage>
</organism>
<sequence length="188" mass="20889">MLKKLFLLAAAVLLTVNAWAGPQVIMETNKGDITIELDQEKAPESVKNFLRYVDEGFYSGTVFHRVIKDFMIQGGGFDGDLKRKETHPPIVNEAGNGLKNNRGTLAMARTGVVDSATSQFFINLKDNDFLNQRGRTPQEFGYAVFGKVVEGMDIVDMIGNARTKRVNGLFQDLPEEQVLIKAVRRVAP</sequence>